<reference evidence="5" key="1">
    <citation type="submission" date="2018-06" db="EMBL/GenBank/DDBJ databases">
        <authorList>
            <person name="Zhirakovskaya E."/>
        </authorList>
    </citation>
    <scope>NUCLEOTIDE SEQUENCE</scope>
</reference>
<protein>
    <submittedName>
        <fullName evidence="5">Sugar kinase, ribokinase family</fullName>
    </submittedName>
</protein>
<evidence type="ECO:0000313" key="5">
    <source>
        <dbReference type="EMBL" id="VAW52445.1"/>
    </source>
</evidence>
<dbReference type="AlphaFoldDB" id="A0A3B0W925"/>
<dbReference type="EMBL" id="UOFD01000047">
    <property type="protein sequence ID" value="VAW52445.1"/>
    <property type="molecule type" value="Genomic_DNA"/>
</dbReference>
<dbReference type="PANTHER" id="PTHR43320:SF3">
    <property type="entry name" value="CARBOHYDRATE KINASE PFKB DOMAIN-CONTAINING PROTEIN"/>
    <property type="match status" value="1"/>
</dbReference>
<dbReference type="InterPro" id="IPR002173">
    <property type="entry name" value="Carboh/pur_kinase_PfkB_CS"/>
</dbReference>
<dbReference type="InterPro" id="IPR002139">
    <property type="entry name" value="Ribo/fructo_kinase"/>
</dbReference>
<dbReference type="Gene3D" id="3.40.1190.20">
    <property type="match status" value="1"/>
</dbReference>
<proteinExistence type="inferred from homology"/>
<dbReference type="GO" id="GO:0016301">
    <property type="term" value="F:kinase activity"/>
    <property type="evidence" value="ECO:0007669"/>
    <property type="project" value="UniProtKB-KW"/>
</dbReference>
<evidence type="ECO:0000256" key="3">
    <source>
        <dbReference type="ARBA" id="ARBA00022777"/>
    </source>
</evidence>
<dbReference type="SUPFAM" id="SSF53613">
    <property type="entry name" value="Ribokinase-like"/>
    <property type="match status" value="1"/>
</dbReference>
<evidence type="ECO:0000256" key="1">
    <source>
        <dbReference type="ARBA" id="ARBA00010688"/>
    </source>
</evidence>
<dbReference type="PROSITE" id="PS00584">
    <property type="entry name" value="PFKB_KINASES_2"/>
    <property type="match status" value="1"/>
</dbReference>
<dbReference type="PANTHER" id="PTHR43320">
    <property type="entry name" value="SUGAR KINASE"/>
    <property type="match status" value="1"/>
</dbReference>
<comment type="similarity">
    <text evidence="1">Belongs to the carbohydrate kinase PfkB family.</text>
</comment>
<keyword evidence="2" id="KW-0808">Transferase</keyword>
<organism evidence="5">
    <name type="scientific">hydrothermal vent metagenome</name>
    <dbReference type="NCBI Taxonomy" id="652676"/>
    <lineage>
        <taxon>unclassified sequences</taxon>
        <taxon>metagenomes</taxon>
        <taxon>ecological metagenomes</taxon>
    </lineage>
</organism>
<dbReference type="PRINTS" id="PR00990">
    <property type="entry name" value="RIBOKINASE"/>
</dbReference>
<keyword evidence="3 5" id="KW-0418">Kinase</keyword>
<dbReference type="InterPro" id="IPR052700">
    <property type="entry name" value="Carb_kinase_PfkB-like"/>
</dbReference>
<evidence type="ECO:0000256" key="2">
    <source>
        <dbReference type="ARBA" id="ARBA00022679"/>
    </source>
</evidence>
<sequence>MSKYDVYGLGNALVDMEFEINDQFLQENSIDKGVMTLVDENQQHELINQLDTFEGKKASGGSAANTLIAISSMGGSSYYSCKVADDELGQFYLDDLKTAGVDCNMNGKHKGGITGKCLVMITPDAERTMHTFLGVSSELSPYEVSEDAIKNSGICYLEGYLTTSDTGKAANIAAREIAQANNIKTAITFSDPFVVEHFRDGFTETIGDGVDLLFCNEAEALSYTQKDTIDDAVSVIKTFTKSFAITLGAKGALLFDGDAIINIGAHTVKAIDTNGAGDLFAGAFMYGLARGMSFEQAGNLASKASSIIVSQFGPRLKLAQYQSLSA</sequence>
<feature type="domain" description="Carbohydrate kinase PfkB" evidence="4">
    <location>
        <begin position="52"/>
        <end position="316"/>
    </location>
</feature>
<dbReference type="Gene3D" id="3.30.1110.10">
    <property type="match status" value="1"/>
</dbReference>
<dbReference type="Pfam" id="PF00294">
    <property type="entry name" value="PfkB"/>
    <property type="match status" value="1"/>
</dbReference>
<accession>A0A3B0W925</accession>
<gene>
    <name evidence="5" type="ORF">MNBD_GAMMA06-1210</name>
</gene>
<name>A0A3B0W925_9ZZZZ</name>
<evidence type="ECO:0000259" key="4">
    <source>
        <dbReference type="Pfam" id="PF00294"/>
    </source>
</evidence>
<dbReference type="CDD" id="cd01168">
    <property type="entry name" value="adenosine_kinase"/>
    <property type="match status" value="1"/>
</dbReference>
<dbReference type="InterPro" id="IPR011611">
    <property type="entry name" value="PfkB_dom"/>
</dbReference>
<dbReference type="InterPro" id="IPR029056">
    <property type="entry name" value="Ribokinase-like"/>
</dbReference>